<dbReference type="EMBL" id="JAHMHQ010000004">
    <property type="protein sequence ID" value="KAK1640433.1"/>
    <property type="molecule type" value="Genomic_DNA"/>
</dbReference>
<proteinExistence type="predicted"/>
<dbReference type="Proteomes" id="UP001243989">
    <property type="component" value="Unassembled WGS sequence"/>
</dbReference>
<gene>
    <name evidence="2" type="ORF">BDP81DRAFT_420041</name>
</gene>
<evidence type="ECO:0000313" key="3">
    <source>
        <dbReference type="Proteomes" id="UP001243989"/>
    </source>
</evidence>
<reference evidence="2" key="1">
    <citation type="submission" date="2021-06" db="EMBL/GenBank/DDBJ databases">
        <title>Comparative genomics, transcriptomics and evolutionary studies reveal genomic signatures of adaptation to plant cell wall in hemibiotrophic fungi.</title>
        <authorList>
            <consortium name="DOE Joint Genome Institute"/>
            <person name="Baroncelli R."/>
            <person name="Diaz J.F."/>
            <person name="Benocci T."/>
            <person name="Peng M."/>
            <person name="Battaglia E."/>
            <person name="Haridas S."/>
            <person name="Andreopoulos W."/>
            <person name="Labutti K."/>
            <person name="Pangilinan J."/>
            <person name="Floch G.L."/>
            <person name="Makela M.R."/>
            <person name="Henrissat B."/>
            <person name="Grigoriev I.V."/>
            <person name="Crouch J.A."/>
            <person name="De Vries R.P."/>
            <person name="Sukno S.A."/>
            <person name="Thon M.R."/>
        </authorList>
    </citation>
    <scope>NUCLEOTIDE SEQUENCE</scope>
    <source>
        <strain evidence="2">CBS 102054</strain>
    </source>
</reference>
<evidence type="ECO:0000256" key="1">
    <source>
        <dbReference type="SAM" id="SignalP"/>
    </source>
</evidence>
<evidence type="ECO:0000313" key="2">
    <source>
        <dbReference type="EMBL" id="KAK1640433.1"/>
    </source>
</evidence>
<accession>A0AAJ0EIJ5</accession>
<sequence length="76" mass="8389">MPRRCLGSFWFLLGPSPSESFTIWSEESQPPGGLGLGRREGSLNARGFAGVWYGCCRGARRAGMCRLRIPRTQEGI</sequence>
<organism evidence="2 3">
    <name type="scientific">Colletotrichum phormii</name>
    <dbReference type="NCBI Taxonomy" id="359342"/>
    <lineage>
        <taxon>Eukaryota</taxon>
        <taxon>Fungi</taxon>
        <taxon>Dikarya</taxon>
        <taxon>Ascomycota</taxon>
        <taxon>Pezizomycotina</taxon>
        <taxon>Sordariomycetes</taxon>
        <taxon>Hypocreomycetidae</taxon>
        <taxon>Glomerellales</taxon>
        <taxon>Glomerellaceae</taxon>
        <taxon>Colletotrichum</taxon>
        <taxon>Colletotrichum acutatum species complex</taxon>
    </lineage>
</organism>
<dbReference type="GeneID" id="85474681"/>
<dbReference type="AlphaFoldDB" id="A0AAJ0EIJ5"/>
<feature type="chain" id="PRO_5042488339" description="Secreted protein" evidence="1">
    <location>
        <begin position="21"/>
        <end position="76"/>
    </location>
</feature>
<keyword evidence="1" id="KW-0732">Signal</keyword>
<keyword evidence="3" id="KW-1185">Reference proteome</keyword>
<protein>
    <recommendedName>
        <fullName evidence="4">Secreted protein</fullName>
    </recommendedName>
</protein>
<comment type="caution">
    <text evidence="2">The sequence shown here is derived from an EMBL/GenBank/DDBJ whole genome shotgun (WGS) entry which is preliminary data.</text>
</comment>
<name>A0AAJ0EIJ5_9PEZI</name>
<feature type="signal peptide" evidence="1">
    <location>
        <begin position="1"/>
        <end position="20"/>
    </location>
</feature>
<evidence type="ECO:0008006" key="4">
    <source>
        <dbReference type="Google" id="ProtNLM"/>
    </source>
</evidence>
<dbReference type="RefSeq" id="XP_060449040.1">
    <property type="nucleotide sequence ID" value="XM_060589819.1"/>
</dbReference>